<dbReference type="InterPro" id="IPR015943">
    <property type="entry name" value="WD40/YVTN_repeat-like_dom_sf"/>
</dbReference>
<proteinExistence type="predicted"/>
<dbReference type="Pfam" id="PF00400">
    <property type="entry name" value="WD40"/>
    <property type="match status" value="4"/>
</dbReference>
<keyword evidence="1 3" id="KW-0853">WD repeat</keyword>
<dbReference type="SUPFAM" id="SSF50978">
    <property type="entry name" value="WD40 repeat-like"/>
    <property type="match status" value="1"/>
</dbReference>
<protein>
    <submittedName>
        <fullName evidence="4">Uncharacterized protein</fullName>
    </submittedName>
</protein>
<dbReference type="InParanoid" id="A0A409XZ48"/>
<gene>
    <name evidence="4" type="ORF">CVT26_004689</name>
</gene>
<keyword evidence="5" id="KW-1185">Reference proteome</keyword>
<feature type="non-terminal residue" evidence="4">
    <location>
        <position position="217"/>
    </location>
</feature>
<organism evidence="4 5">
    <name type="scientific">Gymnopilus dilepis</name>
    <dbReference type="NCBI Taxonomy" id="231916"/>
    <lineage>
        <taxon>Eukaryota</taxon>
        <taxon>Fungi</taxon>
        <taxon>Dikarya</taxon>
        <taxon>Basidiomycota</taxon>
        <taxon>Agaricomycotina</taxon>
        <taxon>Agaricomycetes</taxon>
        <taxon>Agaricomycetidae</taxon>
        <taxon>Agaricales</taxon>
        <taxon>Agaricineae</taxon>
        <taxon>Hymenogastraceae</taxon>
        <taxon>Gymnopilus</taxon>
    </lineage>
</organism>
<dbReference type="STRING" id="231916.A0A409XZ48"/>
<dbReference type="InterPro" id="IPR036322">
    <property type="entry name" value="WD40_repeat_dom_sf"/>
</dbReference>
<feature type="repeat" description="WD" evidence="3">
    <location>
        <begin position="54"/>
        <end position="95"/>
    </location>
</feature>
<keyword evidence="2" id="KW-0677">Repeat</keyword>
<evidence type="ECO:0000313" key="5">
    <source>
        <dbReference type="Proteomes" id="UP000284706"/>
    </source>
</evidence>
<dbReference type="AlphaFoldDB" id="A0A409XZ48"/>
<sequence>MQDPDPRPIRSFSSPLHIRSLCFFSNFNKLVTGYEDGSAQVWSLEPGMEEGSPMAGHSKAVTSLAVVESGSKVVTGAAHKTLYLTDLRTEEATTEVLRGHTQTVKCVAVHPSGDYIASGGGDKILRIWDSDACVQIFCSGPLQGAITHTVFSPNGRWIITTSGTRLMSLWRAEDLGIDCFTPQMDDDPMSSDPLDTYFARYPGFYYDPKEPSTSEFY</sequence>
<evidence type="ECO:0000313" key="4">
    <source>
        <dbReference type="EMBL" id="PPQ96057.1"/>
    </source>
</evidence>
<accession>A0A409XZ48</accession>
<evidence type="ECO:0000256" key="3">
    <source>
        <dbReference type="PROSITE-ProRule" id="PRU00221"/>
    </source>
</evidence>
<dbReference type="PROSITE" id="PS50082">
    <property type="entry name" value="WD_REPEATS_2"/>
    <property type="match status" value="2"/>
</dbReference>
<comment type="caution">
    <text evidence="4">The sequence shown here is derived from an EMBL/GenBank/DDBJ whole genome shotgun (WGS) entry which is preliminary data.</text>
</comment>
<dbReference type="OrthoDB" id="3267146at2759"/>
<dbReference type="GO" id="GO:1990234">
    <property type="term" value="C:transferase complex"/>
    <property type="evidence" value="ECO:0007669"/>
    <property type="project" value="UniProtKB-ARBA"/>
</dbReference>
<dbReference type="EMBL" id="NHYE01001398">
    <property type="protein sequence ID" value="PPQ96057.1"/>
    <property type="molecule type" value="Genomic_DNA"/>
</dbReference>
<dbReference type="PANTHER" id="PTHR22847">
    <property type="entry name" value="WD40 REPEAT PROTEIN"/>
    <property type="match status" value="1"/>
</dbReference>
<evidence type="ECO:0000256" key="1">
    <source>
        <dbReference type="ARBA" id="ARBA00022574"/>
    </source>
</evidence>
<name>A0A409XZ48_9AGAR</name>
<dbReference type="PANTHER" id="PTHR22847:SF637">
    <property type="entry name" value="WD REPEAT DOMAIN 5B"/>
    <property type="match status" value="1"/>
</dbReference>
<dbReference type="InterPro" id="IPR001680">
    <property type="entry name" value="WD40_rpt"/>
</dbReference>
<dbReference type="Proteomes" id="UP000284706">
    <property type="component" value="Unassembled WGS sequence"/>
</dbReference>
<feature type="repeat" description="WD" evidence="3">
    <location>
        <begin position="97"/>
        <end position="129"/>
    </location>
</feature>
<dbReference type="SMART" id="SM00320">
    <property type="entry name" value="WD40"/>
    <property type="match status" value="4"/>
</dbReference>
<dbReference type="PROSITE" id="PS50294">
    <property type="entry name" value="WD_REPEATS_REGION"/>
    <property type="match status" value="1"/>
</dbReference>
<dbReference type="Gene3D" id="2.130.10.10">
    <property type="entry name" value="YVTN repeat-like/Quinoprotein amine dehydrogenase"/>
    <property type="match status" value="1"/>
</dbReference>
<evidence type="ECO:0000256" key="2">
    <source>
        <dbReference type="ARBA" id="ARBA00022737"/>
    </source>
</evidence>
<reference evidence="4 5" key="1">
    <citation type="journal article" date="2018" name="Evol. Lett.">
        <title>Horizontal gene cluster transfer increased hallucinogenic mushroom diversity.</title>
        <authorList>
            <person name="Reynolds H.T."/>
            <person name="Vijayakumar V."/>
            <person name="Gluck-Thaler E."/>
            <person name="Korotkin H.B."/>
            <person name="Matheny P.B."/>
            <person name="Slot J.C."/>
        </authorList>
    </citation>
    <scope>NUCLEOTIDE SEQUENCE [LARGE SCALE GENOMIC DNA]</scope>
    <source>
        <strain evidence="4 5">SRW20</strain>
    </source>
</reference>